<dbReference type="PRINTS" id="PR00455">
    <property type="entry name" value="HTHTETR"/>
</dbReference>
<dbReference type="EMBL" id="JBBBNY010000001">
    <property type="protein sequence ID" value="MEI7035684.1"/>
    <property type="molecule type" value="Genomic_DNA"/>
</dbReference>
<evidence type="ECO:0000256" key="2">
    <source>
        <dbReference type="PROSITE-ProRule" id="PRU00335"/>
    </source>
</evidence>
<sequence length="192" mass="20647">MSLGHPKNRADATREAILAAARAQFAEYGYDKATIRGIAAQAGIDAALVMRYYGNKEKLFATAAEFDLRLPDLAAAPRSKLGRVLADHFVNRWEHDPNLKALLRSAVSNPQAAQRCKEIFARQLSKAISQVEPDPAAVPIRAGLVASQALGVALTRYILALGPMVSMPSERLVAALAPTFQRYLAAALPGRG</sequence>
<dbReference type="InterPro" id="IPR050109">
    <property type="entry name" value="HTH-type_TetR-like_transc_reg"/>
</dbReference>
<gene>
    <name evidence="4" type="ORF">WAT24_02805</name>
</gene>
<evidence type="ECO:0000259" key="3">
    <source>
        <dbReference type="PROSITE" id="PS50977"/>
    </source>
</evidence>
<protein>
    <submittedName>
        <fullName evidence="4">TetR family transcriptional regulator</fullName>
    </submittedName>
</protein>
<name>A0ABU8J810_9GAMM</name>
<dbReference type="InterPro" id="IPR036271">
    <property type="entry name" value="Tet_transcr_reg_TetR-rel_C_sf"/>
</dbReference>
<dbReference type="Gene3D" id="1.10.10.60">
    <property type="entry name" value="Homeodomain-like"/>
    <property type="match status" value="1"/>
</dbReference>
<keyword evidence="5" id="KW-1185">Reference proteome</keyword>
<evidence type="ECO:0000313" key="4">
    <source>
        <dbReference type="EMBL" id="MEI7035684.1"/>
    </source>
</evidence>
<dbReference type="SUPFAM" id="SSF46689">
    <property type="entry name" value="Homeodomain-like"/>
    <property type="match status" value="1"/>
</dbReference>
<evidence type="ECO:0000313" key="5">
    <source>
        <dbReference type="Proteomes" id="UP001381174"/>
    </source>
</evidence>
<dbReference type="InterPro" id="IPR009057">
    <property type="entry name" value="Homeodomain-like_sf"/>
</dbReference>
<organism evidence="4 5">
    <name type="scientific">Fulvimonas yonginensis</name>
    <dbReference type="NCBI Taxonomy" id="1495200"/>
    <lineage>
        <taxon>Bacteria</taxon>
        <taxon>Pseudomonadati</taxon>
        <taxon>Pseudomonadota</taxon>
        <taxon>Gammaproteobacteria</taxon>
        <taxon>Lysobacterales</taxon>
        <taxon>Rhodanobacteraceae</taxon>
        <taxon>Fulvimonas</taxon>
    </lineage>
</organism>
<dbReference type="InterPro" id="IPR041678">
    <property type="entry name" value="TetR_C_16"/>
</dbReference>
<dbReference type="Pfam" id="PF17920">
    <property type="entry name" value="TetR_C_16"/>
    <property type="match status" value="1"/>
</dbReference>
<dbReference type="RefSeq" id="WP_336806297.1">
    <property type="nucleotide sequence ID" value="NZ_JBBBNY010000001.1"/>
</dbReference>
<evidence type="ECO:0000256" key="1">
    <source>
        <dbReference type="ARBA" id="ARBA00023125"/>
    </source>
</evidence>
<proteinExistence type="predicted"/>
<feature type="domain" description="HTH tetR-type" evidence="3">
    <location>
        <begin position="11"/>
        <end position="71"/>
    </location>
</feature>
<dbReference type="Pfam" id="PF00440">
    <property type="entry name" value="TetR_N"/>
    <property type="match status" value="1"/>
</dbReference>
<dbReference type="Proteomes" id="UP001381174">
    <property type="component" value="Unassembled WGS sequence"/>
</dbReference>
<comment type="caution">
    <text evidence="4">The sequence shown here is derived from an EMBL/GenBank/DDBJ whole genome shotgun (WGS) entry which is preliminary data.</text>
</comment>
<feature type="DNA-binding region" description="H-T-H motif" evidence="2">
    <location>
        <begin position="34"/>
        <end position="53"/>
    </location>
</feature>
<dbReference type="PANTHER" id="PTHR30055">
    <property type="entry name" value="HTH-TYPE TRANSCRIPTIONAL REGULATOR RUTR"/>
    <property type="match status" value="1"/>
</dbReference>
<dbReference type="PROSITE" id="PS50977">
    <property type="entry name" value="HTH_TETR_2"/>
    <property type="match status" value="1"/>
</dbReference>
<reference evidence="4 5" key="1">
    <citation type="journal article" date="2014" name="Int. J. Syst. Evol. Microbiol.">
        <title>Fulvimonas yonginensis sp. nov., isolated from greenhouse soil, and emended description of the genus Fulvimonas.</title>
        <authorList>
            <person name="Ahn J.H."/>
            <person name="Kim S.J."/>
            <person name="Weon H.Y."/>
            <person name="Hong S.B."/>
            <person name="Seok S.J."/>
            <person name="Kwon S.W."/>
        </authorList>
    </citation>
    <scope>NUCLEOTIDE SEQUENCE [LARGE SCALE GENOMIC DNA]</scope>
    <source>
        <strain evidence="4 5">KACC 16952</strain>
    </source>
</reference>
<dbReference type="Gene3D" id="1.10.357.10">
    <property type="entry name" value="Tetracycline Repressor, domain 2"/>
    <property type="match status" value="1"/>
</dbReference>
<dbReference type="InterPro" id="IPR001647">
    <property type="entry name" value="HTH_TetR"/>
</dbReference>
<dbReference type="PANTHER" id="PTHR30055:SF235">
    <property type="entry name" value="TRANSCRIPTIONAL REGULATORY PROTEIN"/>
    <property type="match status" value="1"/>
</dbReference>
<dbReference type="SUPFAM" id="SSF48498">
    <property type="entry name" value="Tetracyclin repressor-like, C-terminal domain"/>
    <property type="match status" value="1"/>
</dbReference>
<keyword evidence="1 2" id="KW-0238">DNA-binding</keyword>
<accession>A0ABU8J810</accession>